<comment type="caution">
    <text evidence="2">The sequence shown here is derived from an EMBL/GenBank/DDBJ whole genome shotgun (WGS) entry which is preliminary data.</text>
</comment>
<keyword evidence="1" id="KW-0472">Membrane</keyword>
<sequence length="88" mass="9223">MSSKSLSSPEPVEAAAALPYTRAIRWLGTGGGILAVVCVICGVVMLLMKWAGAHPPALMSQIPLILLPVAFLALMVSIVLAVLRRRAS</sequence>
<evidence type="ECO:0000256" key="1">
    <source>
        <dbReference type="SAM" id="Phobius"/>
    </source>
</evidence>
<name>A0A2A8D4Y0_9MICC</name>
<reference evidence="2" key="1">
    <citation type="submission" date="2017-10" db="EMBL/GenBank/DDBJ databases">
        <title>Kefir isolates.</title>
        <authorList>
            <person name="Kim Y."/>
            <person name="Blasche S."/>
        </authorList>
    </citation>
    <scope>NUCLEOTIDE SEQUENCE [LARGE SCALE GENOMIC DNA]</scope>
    <source>
        <strain evidence="2">OG2-2</strain>
    </source>
</reference>
<feature type="transmembrane region" description="Helical" evidence="1">
    <location>
        <begin position="26"/>
        <end position="50"/>
    </location>
</feature>
<dbReference type="EMBL" id="PDEV01000004">
    <property type="protein sequence ID" value="PEN15668.1"/>
    <property type="molecule type" value="Genomic_DNA"/>
</dbReference>
<dbReference type="RefSeq" id="WP_098042947.1">
    <property type="nucleotide sequence ID" value="NZ_CAKARO010000045.1"/>
</dbReference>
<feature type="transmembrane region" description="Helical" evidence="1">
    <location>
        <begin position="62"/>
        <end position="83"/>
    </location>
</feature>
<keyword evidence="3" id="KW-1185">Reference proteome</keyword>
<protein>
    <submittedName>
        <fullName evidence="2">Uncharacterized protein</fullName>
    </submittedName>
</protein>
<dbReference type="AlphaFoldDB" id="A0A2A8D4Y0"/>
<gene>
    <name evidence="2" type="ORF">CRM92_08650</name>
</gene>
<accession>A0A2A8D4Y0</accession>
<proteinExistence type="predicted"/>
<keyword evidence="1" id="KW-0812">Transmembrane</keyword>
<dbReference type="Proteomes" id="UP000219947">
    <property type="component" value="Unassembled WGS sequence"/>
</dbReference>
<keyword evidence="1" id="KW-1133">Transmembrane helix</keyword>
<evidence type="ECO:0000313" key="2">
    <source>
        <dbReference type="EMBL" id="PEN15668.1"/>
    </source>
</evidence>
<organism evidence="2 3">
    <name type="scientific">Rothia dentocariosa</name>
    <dbReference type="NCBI Taxonomy" id="2047"/>
    <lineage>
        <taxon>Bacteria</taxon>
        <taxon>Bacillati</taxon>
        <taxon>Actinomycetota</taxon>
        <taxon>Actinomycetes</taxon>
        <taxon>Micrococcales</taxon>
        <taxon>Micrococcaceae</taxon>
        <taxon>Rothia</taxon>
    </lineage>
</organism>
<evidence type="ECO:0000313" key="3">
    <source>
        <dbReference type="Proteomes" id="UP000219947"/>
    </source>
</evidence>